<dbReference type="RefSeq" id="WP_345065822.1">
    <property type="nucleotide sequence ID" value="NZ_BAABGR010000011.1"/>
</dbReference>
<evidence type="ECO:0000313" key="2">
    <source>
        <dbReference type="Proteomes" id="UP001500394"/>
    </source>
</evidence>
<gene>
    <name evidence="1" type="ORF">GCM10023173_10860</name>
</gene>
<dbReference type="EMBL" id="BAABGR010000011">
    <property type="protein sequence ID" value="GAA4514316.1"/>
    <property type="molecule type" value="Genomic_DNA"/>
</dbReference>
<sequence length="100" mass="11438">MEDYRNHVIEALQMLATVRNIIFTRIVNIASAGELKEILSVFEEGDSYVFDMDQFENSSDANIIKLMELCKKIENTFESIQNINAVKDEEISLSACDNEK</sequence>
<dbReference type="Proteomes" id="UP001500394">
    <property type="component" value="Unassembled WGS sequence"/>
</dbReference>
<protein>
    <submittedName>
        <fullName evidence="1">Uncharacterized protein</fullName>
    </submittedName>
</protein>
<accession>A0ABP8QZR2</accession>
<name>A0ABP8QZR2_9SPHI</name>
<proteinExistence type="predicted"/>
<organism evidence="1 2">
    <name type="scientific">Sphingobacterium thermophilum</name>
    <dbReference type="NCBI Taxonomy" id="768534"/>
    <lineage>
        <taxon>Bacteria</taxon>
        <taxon>Pseudomonadati</taxon>
        <taxon>Bacteroidota</taxon>
        <taxon>Sphingobacteriia</taxon>
        <taxon>Sphingobacteriales</taxon>
        <taxon>Sphingobacteriaceae</taxon>
        <taxon>Sphingobacterium</taxon>
    </lineage>
</organism>
<evidence type="ECO:0000313" key="1">
    <source>
        <dbReference type="EMBL" id="GAA4514316.1"/>
    </source>
</evidence>
<reference evidence="2" key="1">
    <citation type="journal article" date="2019" name="Int. J. Syst. Evol. Microbiol.">
        <title>The Global Catalogue of Microorganisms (GCM) 10K type strain sequencing project: providing services to taxonomists for standard genome sequencing and annotation.</title>
        <authorList>
            <consortium name="The Broad Institute Genomics Platform"/>
            <consortium name="The Broad Institute Genome Sequencing Center for Infectious Disease"/>
            <person name="Wu L."/>
            <person name="Ma J."/>
        </authorList>
    </citation>
    <scope>NUCLEOTIDE SEQUENCE [LARGE SCALE GENOMIC DNA]</scope>
    <source>
        <strain evidence="2">JCM 17858</strain>
    </source>
</reference>
<comment type="caution">
    <text evidence="1">The sequence shown here is derived from an EMBL/GenBank/DDBJ whole genome shotgun (WGS) entry which is preliminary data.</text>
</comment>
<keyword evidence="2" id="KW-1185">Reference proteome</keyword>